<feature type="domain" description="THAP4-like heme-binding" evidence="1">
    <location>
        <begin position="9"/>
        <end position="159"/>
    </location>
</feature>
<dbReference type="EMBL" id="UINC01000928">
    <property type="protein sequence ID" value="SUZ64227.1"/>
    <property type="molecule type" value="Genomic_DNA"/>
</dbReference>
<dbReference type="InterPro" id="IPR022939">
    <property type="entry name" value="Nb(III)_bact/plant"/>
</dbReference>
<feature type="non-terminal residue" evidence="2">
    <location>
        <position position="1"/>
    </location>
</feature>
<dbReference type="Gene3D" id="2.40.128.20">
    <property type="match status" value="1"/>
</dbReference>
<dbReference type="PANTHER" id="PTHR15854:SF4">
    <property type="entry name" value="PEROXYNITRITE ISOMERASE THAP4"/>
    <property type="match status" value="1"/>
</dbReference>
<dbReference type="CDD" id="cd07828">
    <property type="entry name" value="lipocalin_heme-bd-THAP4-like"/>
    <property type="match status" value="1"/>
</dbReference>
<dbReference type="InterPro" id="IPR012674">
    <property type="entry name" value="Calycin"/>
</dbReference>
<dbReference type="SUPFAM" id="SSF50814">
    <property type="entry name" value="Lipocalins"/>
    <property type="match status" value="1"/>
</dbReference>
<proteinExistence type="inferred from homology"/>
<dbReference type="AlphaFoldDB" id="A0A381PD97"/>
<dbReference type="PANTHER" id="PTHR15854">
    <property type="entry name" value="THAP4 PROTEIN"/>
    <property type="match status" value="1"/>
</dbReference>
<evidence type="ECO:0000259" key="1">
    <source>
        <dbReference type="Pfam" id="PF08768"/>
    </source>
</evidence>
<accession>A0A381PD97</accession>
<sequence length="162" mass="17657">VQLTLHEACEPLALILGEWRGAGSGHYPTIEDFEYTEEVIIGHSGKPFLTYGQKTKNAANGEPLHSEQGFLRLIGGVRLELVLAQPSGIVEIHEGSFASNESACVINLESIRVGTTPTAKSVQRVHRLLRVEGDTLTYDVSMAAIGLSMQHHLAATLKREEK</sequence>
<reference evidence="2" key="1">
    <citation type="submission" date="2018-05" db="EMBL/GenBank/DDBJ databases">
        <authorList>
            <person name="Lanie J.A."/>
            <person name="Ng W.-L."/>
            <person name="Kazmierczak K.M."/>
            <person name="Andrzejewski T.M."/>
            <person name="Davidsen T.M."/>
            <person name="Wayne K.J."/>
            <person name="Tettelin H."/>
            <person name="Glass J.I."/>
            <person name="Rusch D."/>
            <person name="Podicherti R."/>
            <person name="Tsui H.-C.T."/>
            <person name="Winkler M.E."/>
        </authorList>
    </citation>
    <scope>NUCLEOTIDE SEQUENCE</scope>
</reference>
<gene>
    <name evidence="2" type="ORF">METZ01_LOCUS17081</name>
</gene>
<evidence type="ECO:0000313" key="2">
    <source>
        <dbReference type="EMBL" id="SUZ64227.1"/>
    </source>
</evidence>
<dbReference type="InterPro" id="IPR045165">
    <property type="entry name" value="Nitrobindin"/>
</dbReference>
<dbReference type="Pfam" id="PF08768">
    <property type="entry name" value="THAP4_heme-bd"/>
    <property type="match status" value="1"/>
</dbReference>
<name>A0A381PD97_9ZZZZ</name>
<protein>
    <recommendedName>
        <fullName evidence="1">THAP4-like heme-binding domain-containing protein</fullName>
    </recommendedName>
</protein>
<dbReference type="HAMAP" id="MF_01297">
    <property type="entry name" value="nitrobindin"/>
    <property type="match status" value="1"/>
</dbReference>
<dbReference type="InterPro" id="IPR014878">
    <property type="entry name" value="THAP4-like_heme-bd"/>
</dbReference>
<organism evidence="2">
    <name type="scientific">marine metagenome</name>
    <dbReference type="NCBI Taxonomy" id="408172"/>
    <lineage>
        <taxon>unclassified sequences</taxon>
        <taxon>metagenomes</taxon>
        <taxon>ecological metagenomes</taxon>
    </lineage>
</organism>